<dbReference type="KEGG" id="csb:CLSA_c04490"/>
<dbReference type="GeneID" id="55473005"/>
<evidence type="ECO:0000313" key="2">
    <source>
        <dbReference type="Proteomes" id="UP000017118"/>
    </source>
</evidence>
<dbReference type="EMBL" id="CP006721">
    <property type="protein sequence ID" value="AGX41480.1"/>
    <property type="molecule type" value="Genomic_DNA"/>
</dbReference>
<dbReference type="RefSeq" id="WP_022743769.1">
    <property type="nucleotide sequence ID" value="NC_022571.1"/>
</dbReference>
<protein>
    <submittedName>
        <fullName evidence="1">Uncharacterized protein</fullName>
    </submittedName>
</protein>
<proteinExistence type="predicted"/>
<dbReference type="HOGENOM" id="CLU_2896179_0_0_9"/>
<accession>U5MLL7</accession>
<reference evidence="1 2" key="1">
    <citation type="journal article" date="2013" name="Genome Announc.">
        <title>Complete Genome Sequence of the Solvent Producer Clostridium saccharobutylicum NCP262 (DSM 13864).</title>
        <authorList>
            <person name="Poehlein A."/>
            <person name="Hartwich K."/>
            <person name="Krabben P."/>
            <person name="Ehrenreich A."/>
            <person name="Liebl W."/>
            <person name="Durre P."/>
            <person name="Gottschalk G."/>
            <person name="Daniel R."/>
        </authorList>
    </citation>
    <scope>NUCLEOTIDE SEQUENCE [LARGE SCALE GENOMIC DNA]</scope>
    <source>
        <strain evidence="1">DSM 13864</strain>
    </source>
</reference>
<name>U5MLL7_CLOSA</name>
<keyword evidence="2" id="KW-1185">Reference proteome</keyword>
<dbReference type="AlphaFoldDB" id="U5MLL7"/>
<dbReference type="PATRIC" id="fig|1345695.10.peg.4013"/>
<sequence length="62" mass="7366">MKLWKSDQKFNMFYVSIKTMTNSSLRDRFKSVENNYFTAYTTEADLIKDYDPDPDPDNSVKD</sequence>
<organism evidence="1 2">
    <name type="scientific">Clostridium saccharobutylicum DSM 13864</name>
    <dbReference type="NCBI Taxonomy" id="1345695"/>
    <lineage>
        <taxon>Bacteria</taxon>
        <taxon>Bacillati</taxon>
        <taxon>Bacillota</taxon>
        <taxon>Clostridia</taxon>
        <taxon>Eubacteriales</taxon>
        <taxon>Clostridiaceae</taxon>
        <taxon>Clostridium</taxon>
    </lineage>
</organism>
<evidence type="ECO:0000313" key="1">
    <source>
        <dbReference type="EMBL" id="AGX41480.1"/>
    </source>
</evidence>
<gene>
    <name evidence="1" type="ORF">CLSA_c04490</name>
</gene>
<dbReference type="Proteomes" id="UP000017118">
    <property type="component" value="Chromosome"/>
</dbReference>